<dbReference type="InParanoid" id="H0EDB1"/>
<accession>H0EDB1</accession>
<evidence type="ECO:0000313" key="2">
    <source>
        <dbReference type="Proteomes" id="UP000005446"/>
    </source>
</evidence>
<name>H0EDB1_GLAL7</name>
<keyword evidence="2" id="KW-1185">Reference proteome</keyword>
<dbReference type="OrthoDB" id="252020at2759"/>
<proteinExistence type="predicted"/>
<dbReference type="Proteomes" id="UP000005446">
    <property type="component" value="Unassembled WGS sequence"/>
</dbReference>
<reference evidence="1 2" key="1">
    <citation type="journal article" date="2012" name="Eukaryot. Cell">
        <title>Genome sequence of the fungus Glarea lozoyensis: the first genome sequence of a species from the Helotiaceae family.</title>
        <authorList>
            <person name="Youssar L."/>
            <person name="Gruening B.A."/>
            <person name="Erxleben A."/>
            <person name="Guenther S."/>
            <person name="Huettel W."/>
        </authorList>
    </citation>
    <scope>NUCLEOTIDE SEQUENCE [LARGE SCALE GENOMIC DNA]</scope>
    <source>
        <strain evidence="2">ATCC 74030 / MF5533</strain>
    </source>
</reference>
<organism evidence="1 2">
    <name type="scientific">Glarea lozoyensis (strain ATCC 74030 / MF5533)</name>
    <dbReference type="NCBI Taxonomy" id="1104152"/>
    <lineage>
        <taxon>Eukaryota</taxon>
        <taxon>Fungi</taxon>
        <taxon>Dikarya</taxon>
        <taxon>Ascomycota</taxon>
        <taxon>Pezizomycotina</taxon>
        <taxon>Leotiomycetes</taxon>
        <taxon>Helotiales</taxon>
        <taxon>Helotiaceae</taxon>
        <taxon>Glarea</taxon>
    </lineage>
</organism>
<dbReference type="HOGENOM" id="CLU_1390365_0_0_1"/>
<dbReference type="AlphaFoldDB" id="H0EDB1"/>
<protein>
    <submittedName>
        <fullName evidence="1">Uncharacterized protein</fullName>
    </submittedName>
</protein>
<gene>
    <name evidence="1" type="ORF">M7I_0416</name>
</gene>
<dbReference type="EMBL" id="AGUE01000007">
    <property type="protein sequence ID" value="EHL03474.1"/>
    <property type="molecule type" value="Genomic_DNA"/>
</dbReference>
<comment type="caution">
    <text evidence="1">The sequence shown here is derived from an EMBL/GenBank/DDBJ whole genome shotgun (WGS) entry which is preliminary data.</text>
</comment>
<evidence type="ECO:0000313" key="1">
    <source>
        <dbReference type="EMBL" id="EHL03474.1"/>
    </source>
</evidence>
<sequence length="196" mass="22278">MSLSVLCCDGAAMEWVKGLIMRIDMPGEEKFGLDFMDLYYEGIRNRKTYNVGQSLIGKGHKGVMKRGQLKDLARVREKMFRGTRIVLDPLTVVDNKTLYEQRGWLQWDKQSAAAERSLLKKMAEDKLPVAALNGGAGNTKNIMPTPRERHFTSLISILWTREDIRNGAQWYLVTRSLIKYFAEVLLNIAANDPEPG</sequence>